<feature type="compositionally biased region" description="Polar residues" evidence="1">
    <location>
        <begin position="43"/>
        <end position="52"/>
    </location>
</feature>
<feature type="compositionally biased region" description="Polar residues" evidence="1">
    <location>
        <begin position="61"/>
        <end position="70"/>
    </location>
</feature>
<dbReference type="AlphaFoldDB" id="A0A378AEW3"/>
<protein>
    <submittedName>
        <fullName evidence="2">Uncharacterized protein</fullName>
    </submittedName>
</protein>
<evidence type="ECO:0000313" key="3">
    <source>
        <dbReference type="Proteomes" id="UP000255192"/>
    </source>
</evidence>
<gene>
    <name evidence="2" type="ORF">NCTC204_03840</name>
</gene>
<name>A0A378AEW3_KLEPN</name>
<evidence type="ECO:0000313" key="2">
    <source>
        <dbReference type="EMBL" id="STV06911.1"/>
    </source>
</evidence>
<evidence type="ECO:0000256" key="1">
    <source>
        <dbReference type="SAM" id="MobiDB-lite"/>
    </source>
</evidence>
<proteinExistence type="predicted"/>
<sequence>MLGVPATIVNSDDEVQATREQRAQMEQQQQMMAMAQQAGATAKTLSDTNTADPSLLKTLSDAAQQPAVTQ</sequence>
<dbReference type="Proteomes" id="UP000255192">
    <property type="component" value="Unassembled WGS sequence"/>
</dbReference>
<dbReference type="EMBL" id="UGMD01000002">
    <property type="protein sequence ID" value="STV06911.1"/>
    <property type="molecule type" value="Genomic_DNA"/>
</dbReference>
<feature type="region of interest" description="Disordered" evidence="1">
    <location>
        <begin position="34"/>
        <end position="70"/>
    </location>
</feature>
<organism evidence="2 3">
    <name type="scientific">Klebsiella pneumoniae</name>
    <dbReference type="NCBI Taxonomy" id="573"/>
    <lineage>
        <taxon>Bacteria</taxon>
        <taxon>Pseudomonadati</taxon>
        <taxon>Pseudomonadota</taxon>
        <taxon>Gammaproteobacteria</taxon>
        <taxon>Enterobacterales</taxon>
        <taxon>Enterobacteriaceae</taxon>
        <taxon>Klebsiella/Raoultella group</taxon>
        <taxon>Klebsiella</taxon>
        <taxon>Klebsiella pneumoniae complex</taxon>
    </lineage>
</organism>
<accession>A0A378AEW3</accession>
<reference evidence="2 3" key="1">
    <citation type="submission" date="2018-06" db="EMBL/GenBank/DDBJ databases">
        <authorList>
            <consortium name="Pathogen Informatics"/>
            <person name="Doyle S."/>
        </authorList>
    </citation>
    <scope>NUCLEOTIDE SEQUENCE [LARGE SCALE GENOMIC DNA]</scope>
    <source>
        <strain evidence="2 3">NCTC204</strain>
    </source>
</reference>